<dbReference type="AlphaFoldDB" id="A0A5N1GGP8"/>
<dbReference type="GO" id="GO:0047804">
    <property type="term" value="F:cysteine-S-conjugate beta-lyase activity"/>
    <property type="evidence" value="ECO:0007669"/>
    <property type="project" value="UniProtKB-EC"/>
</dbReference>
<protein>
    <recommendedName>
        <fullName evidence="2">cysteine-S-conjugate beta-lyase</fullName>
        <ecNumber evidence="2">4.4.1.13</ecNumber>
    </recommendedName>
</protein>
<dbReference type="Gene3D" id="3.40.640.10">
    <property type="entry name" value="Type I PLP-dependent aspartate aminotransferase-like (Major domain)"/>
    <property type="match status" value="1"/>
</dbReference>
<evidence type="ECO:0000256" key="5">
    <source>
        <dbReference type="ARBA" id="ARBA00037974"/>
    </source>
</evidence>
<dbReference type="PANTHER" id="PTHR43525:SF1">
    <property type="entry name" value="PROTEIN MALY"/>
    <property type="match status" value="1"/>
</dbReference>
<sequence length="404" mass="46699">MAYDFDQIIDRRGTNALNTDGFRGYIFNADESMTFPFADEDFIRMWVADMEFATPDFVREAIKDRLDRQILGYTKVFSPDYYEAVVSWTERRNGWTFPREELVTAPGIIPALYELVSYICQSEEDKVLILTPSYAYFEKAVTANGNQLISSQLIHKDGKFSMDFDDLEEKFNQEDIKLCIFCNPHNPTGRIWTEEELQRFGQLIQAHKTWLISDEIHCDIRRPGLDYHPFAKLLPDYDRLVVTFAQSKAFNMAGLMFSNVVIRNQELRQIWKENHYNFENPLSLVGNQAAYEKGDQWLDEMNGYLADNFKFTKAFIDDYLPQAQFEIPAATYLAWVDVSAYLPEGLTDLPLYFANEAGVLLEGGDMFVNNSDGYIRLNLAMPRATLKEGLERIYQLLGQKGRSA</sequence>
<comment type="caution">
    <text evidence="7">The sequence shown here is derived from an EMBL/GenBank/DDBJ whole genome shotgun (WGS) entry which is preliminary data.</text>
</comment>
<reference evidence="7 8" key="1">
    <citation type="submission" date="2019-09" db="EMBL/GenBank/DDBJ databases">
        <title>Draft genome sequence assemblies of isolates from the urinary tract.</title>
        <authorList>
            <person name="Mores C.R."/>
            <person name="Putonti C."/>
            <person name="Wolfe A.J."/>
        </authorList>
    </citation>
    <scope>NUCLEOTIDE SEQUENCE [LARGE SCALE GENOMIC DNA]</scope>
    <source>
        <strain evidence="7 8">UMB623</strain>
    </source>
</reference>
<comment type="similarity">
    <text evidence="5">Belongs to the class-II pyridoxal-phosphate-dependent aminotransferase family. MalY/PatB cystathionine beta-lyase subfamily.</text>
</comment>
<dbReference type="Gene3D" id="3.90.1150.10">
    <property type="entry name" value="Aspartate Aminotransferase, domain 1"/>
    <property type="match status" value="1"/>
</dbReference>
<dbReference type="EC" id="4.4.1.13" evidence="2"/>
<gene>
    <name evidence="7" type="ORF">F6I03_08230</name>
</gene>
<evidence type="ECO:0000256" key="1">
    <source>
        <dbReference type="ARBA" id="ARBA00001933"/>
    </source>
</evidence>
<proteinExistence type="inferred from homology"/>
<evidence type="ECO:0000256" key="3">
    <source>
        <dbReference type="ARBA" id="ARBA00022898"/>
    </source>
</evidence>
<dbReference type="RefSeq" id="WP_070431597.1">
    <property type="nucleotide sequence ID" value="NZ_VYWO01000006.1"/>
</dbReference>
<evidence type="ECO:0000313" key="7">
    <source>
        <dbReference type="EMBL" id="KAA9300137.1"/>
    </source>
</evidence>
<dbReference type="Pfam" id="PF00155">
    <property type="entry name" value="Aminotran_1_2"/>
    <property type="match status" value="1"/>
</dbReference>
<feature type="domain" description="Aminotransferase class I/classII large" evidence="6">
    <location>
        <begin position="47"/>
        <end position="393"/>
    </location>
</feature>
<dbReference type="OrthoDB" id="9802872at2"/>
<dbReference type="CDD" id="cd00609">
    <property type="entry name" value="AAT_like"/>
    <property type="match status" value="1"/>
</dbReference>
<dbReference type="InterPro" id="IPR015422">
    <property type="entry name" value="PyrdxlP-dep_Trfase_small"/>
</dbReference>
<comment type="cofactor">
    <cofactor evidence="1">
        <name>pyridoxal 5'-phosphate</name>
        <dbReference type="ChEBI" id="CHEBI:597326"/>
    </cofactor>
</comment>
<dbReference type="Proteomes" id="UP000327148">
    <property type="component" value="Unassembled WGS sequence"/>
</dbReference>
<dbReference type="InterPro" id="IPR015424">
    <property type="entry name" value="PyrdxlP-dep_Trfase"/>
</dbReference>
<dbReference type="InterPro" id="IPR015421">
    <property type="entry name" value="PyrdxlP-dep_Trfase_major"/>
</dbReference>
<evidence type="ECO:0000259" key="6">
    <source>
        <dbReference type="Pfam" id="PF00155"/>
    </source>
</evidence>
<keyword evidence="7" id="KW-0808">Transferase</keyword>
<dbReference type="PANTHER" id="PTHR43525">
    <property type="entry name" value="PROTEIN MALY"/>
    <property type="match status" value="1"/>
</dbReference>
<organism evidence="7 8">
    <name type="scientific">Aerococcus sanguinicola</name>
    <dbReference type="NCBI Taxonomy" id="119206"/>
    <lineage>
        <taxon>Bacteria</taxon>
        <taxon>Bacillati</taxon>
        <taxon>Bacillota</taxon>
        <taxon>Bacilli</taxon>
        <taxon>Lactobacillales</taxon>
        <taxon>Aerococcaceae</taxon>
        <taxon>Aerococcus</taxon>
    </lineage>
</organism>
<accession>A0A5N1GGP8</accession>
<evidence type="ECO:0000256" key="4">
    <source>
        <dbReference type="ARBA" id="ARBA00023239"/>
    </source>
</evidence>
<name>A0A5N1GGP8_9LACT</name>
<dbReference type="EMBL" id="VYWO01000006">
    <property type="protein sequence ID" value="KAA9300137.1"/>
    <property type="molecule type" value="Genomic_DNA"/>
</dbReference>
<dbReference type="GO" id="GO:0008483">
    <property type="term" value="F:transaminase activity"/>
    <property type="evidence" value="ECO:0007669"/>
    <property type="project" value="UniProtKB-KW"/>
</dbReference>
<keyword evidence="4" id="KW-0456">Lyase</keyword>
<keyword evidence="3" id="KW-0663">Pyridoxal phosphate</keyword>
<keyword evidence="7" id="KW-0032">Aminotransferase</keyword>
<dbReference type="InterPro" id="IPR004839">
    <property type="entry name" value="Aminotransferase_I/II_large"/>
</dbReference>
<dbReference type="InterPro" id="IPR051798">
    <property type="entry name" value="Class-II_PLP-Dep_Aminotrans"/>
</dbReference>
<dbReference type="GO" id="GO:0030170">
    <property type="term" value="F:pyridoxal phosphate binding"/>
    <property type="evidence" value="ECO:0007669"/>
    <property type="project" value="InterPro"/>
</dbReference>
<dbReference type="SUPFAM" id="SSF53383">
    <property type="entry name" value="PLP-dependent transferases"/>
    <property type="match status" value="1"/>
</dbReference>
<evidence type="ECO:0000313" key="8">
    <source>
        <dbReference type="Proteomes" id="UP000327148"/>
    </source>
</evidence>
<evidence type="ECO:0000256" key="2">
    <source>
        <dbReference type="ARBA" id="ARBA00012224"/>
    </source>
</evidence>